<dbReference type="PROSITE" id="PS51257">
    <property type="entry name" value="PROKAR_LIPOPROTEIN"/>
    <property type="match status" value="1"/>
</dbReference>
<keyword evidence="1" id="KW-1133">Transmembrane helix</keyword>
<dbReference type="PATRIC" id="fig|1365253.3.peg.2183"/>
<feature type="transmembrane region" description="Helical" evidence="1">
    <location>
        <begin position="40"/>
        <end position="60"/>
    </location>
</feature>
<protein>
    <submittedName>
        <fullName evidence="2">Uncharacterized protein</fullName>
    </submittedName>
</protein>
<evidence type="ECO:0000256" key="1">
    <source>
        <dbReference type="SAM" id="Phobius"/>
    </source>
</evidence>
<keyword evidence="1" id="KW-0472">Membrane</keyword>
<feature type="transmembrane region" description="Helical" evidence="1">
    <location>
        <begin position="66"/>
        <end position="92"/>
    </location>
</feature>
<gene>
    <name evidence="2" type="ORF">N482_08875</name>
</gene>
<name>A0A167CLU4_9GAMM</name>
<dbReference type="RefSeq" id="WP_063376904.1">
    <property type="nucleotide sequence ID" value="NZ_AUXT01000151.1"/>
</dbReference>
<dbReference type="AlphaFoldDB" id="A0A167CLU4"/>
<accession>A0A167CLU4</accession>
<comment type="caution">
    <text evidence="2">The sequence shown here is derived from an EMBL/GenBank/DDBJ whole genome shotgun (WGS) entry which is preliminary data.</text>
</comment>
<reference evidence="2 3" key="1">
    <citation type="submission" date="2013-07" db="EMBL/GenBank/DDBJ databases">
        <title>Comparative Genomic and Metabolomic Analysis of Twelve Strains of Pseudoalteromonas luteoviolacea.</title>
        <authorList>
            <person name="Vynne N.G."/>
            <person name="Mansson M."/>
            <person name="Gram L."/>
        </authorList>
    </citation>
    <scope>NUCLEOTIDE SEQUENCE [LARGE SCALE GENOMIC DNA]</scope>
    <source>
        <strain evidence="2 3">NCIMB 1942</strain>
    </source>
</reference>
<dbReference type="EMBL" id="AUXT01000151">
    <property type="protein sequence ID" value="KZN47816.1"/>
    <property type="molecule type" value="Genomic_DNA"/>
</dbReference>
<sequence>MSSSYVRESFNRFPAWSQGFWTWFTGCALAGQKPVFNHTWLSYLVLTLLAFFGGACLSITSLEYRYAYWPAALLLGMSLSLGSGRVMILVVAHQCIHKRFSGNSKFDMAVAEIVTALTIFDDANAFIDEHIKEHHHHNSFATLDDPPVQWLINIGIEPGKSKRQLWIQTIKTFLSPAFYYSNIKNRIISNLKSTLWRRCFFFAWLSMWAAIAVFFEHGIEILIFGLIIPLVILTQISITMDRLGEHMWLCTPDEAWGVNDRQATATWARFCGEALPERGLAIHKALYQWSKWILKMCLYHFPMRIFVLVGNLPAHDFHHRYPRTANWPIAAYARQWDIDEGLEGKPPYNEVWGAFAAVDKMFESLSHVTNPPKRFDSKTASSQ</sequence>
<evidence type="ECO:0000313" key="2">
    <source>
        <dbReference type="EMBL" id="KZN47816.1"/>
    </source>
</evidence>
<organism evidence="2 3">
    <name type="scientific">Pseudoalteromonas luteoviolacea NCIMB 1942</name>
    <dbReference type="NCBI Taxonomy" id="1365253"/>
    <lineage>
        <taxon>Bacteria</taxon>
        <taxon>Pseudomonadati</taxon>
        <taxon>Pseudomonadota</taxon>
        <taxon>Gammaproteobacteria</taxon>
        <taxon>Alteromonadales</taxon>
        <taxon>Pseudoalteromonadaceae</taxon>
        <taxon>Pseudoalteromonas</taxon>
    </lineage>
</organism>
<evidence type="ECO:0000313" key="3">
    <source>
        <dbReference type="Proteomes" id="UP000076587"/>
    </source>
</evidence>
<keyword evidence="1" id="KW-0812">Transmembrane</keyword>
<feature type="transmembrane region" description="Helical" evidence="1">
    <location>
        <begin position="221"/>
        <end position="238"/>
    </location>
</feature>
<dbReference type="Proteomes" id="UP000076587">
    <property type="component" value="Unassembled WGS sequence"/>
</dbReference>
<feature type="transmembrane region" description="Helical" evidence="1">
    <location>
        <begin position="195"/>
        <end position="215"/>
    </location>
</feature>
<proteinExistence type="predicted"/>
<dbReference type="OrthoDB" id="1550403at2"/>